<accession>A0A7C1CVC2</accession>
<dbReference type="InterPro" id="IPR013785">
    <property type="entry name" value="Aldolase_TIM"/>
</dbReference>
<dbReference type="PANTHER" id="PTHR43053:SF3">
    <property type="entry name" value="ALPHA-GALACTOSIDASE C-RELATED"/>
    <property type="match status" value="1"/>
</dbReference>
<dbReference type="InterPro" id="IPR011013">
    <property type="entry name" value="Gal_mutarotase_sf_dom"/>
</dbReference>
<dbReference type="InterPro" id="IPR017853">
    <property type="entry name" value="GH"/>
</dbReference>
<dbReference type="SUPFAM" id="SSF51445">
    <property type="entry name" value="(Trans)glycosidases"/>
    <property type="match status" value="1"/>
</dbReference>
<organism evidence="3">
    <name type="scientific">Mesotoga infera</name>
    <dbReference type="NCBI Taxonomy" id="1236046"/>
    <lineage>
        <taxon>Bacteria</taxon>
        <taxon>Thermotogati</taxon>
        <taxon>Thermotogota</taxon>
        <taxon>Thermotogae</taxon>
        <taxon>Kosmotogales</taxon>
        <taxon>Kosmotogaceae</taxon>
        <taxon>Mesotoga</taxon>
    </lineage>
</organism>
<dbReference type="GO" id="GO:0030246">
    <property type="term" value="F:carbohydrate binding"/>
    <property type="evidence" value="ECO:0007669"/>
    <property type="project" value="InterPro"/>
</dbReference>
<dbReference type="Proteomes" id="UP000886198">
    <property type="component" value="Unassembled WGS sequence"/>
</dbReference>
<gene>
    <name evidence="3" type="ORF">ENN47_07010</name>
</gene>
<dbReference type="Pfam" id="PF02065">
    <property type="entry name" value="Melibiase"/>
    <property type="match status" value="1"/>
</dbReference>
<dbReference type="SUPFAM" id="SSF74650">
    <property type="entry name" value="Galactose mutarotase-like"/>
    <property type="match status" value="1"/>
</dbReference>
<proteinExistence type="predicted"/>
<dbReference type="AlphaFoldDB" id="A0A7C1CVC2"/>
<sequence length="590" mass="67388">MLKIRVESIKELIVAGGREFKIEEEDLRADYAFSSLPGSSAVLVQVTIRNVSDSPQRVGKVGLIEIQDVSEPVYYNNWQSWFPFKAYWEQPVVEPFVQFADSQGISLLAATPIPEVLREGSRPSDYFIATDELLVGFISSKFSHQYFLWNDESSSIKGVADLFGTRLLPNESIELETMAIYGSDTLWEMLEEYADLIREKNSVEFREFEGIGWCSWYHYFTEITFEELSKNVRLLAEIRDREKIDYRLVQLDDGYQEDIGDWLQTNSKFPQLKEIASEIRGEGFNAGLWIAPFSASETSRLFNEHRNWFVRDDDESPKVAYRNWGKRIFALDSTNPEVLSYLENLIKSIRDSGFDYLKIDFLFAGAIPGRRFDESGTPVQAYRKGMRIIRNSAGKDCFILGCGAPLLPSVGFVDGMRIGSDTAPHWNGEPMDIGVPSARFCLRNAYTRSFMHRRLWLNDPDTIILGDCDLTEEEKRIFALSVGLLDGMMLNSDDMARVDKNGIELLREAISLRGGEPRVFLDGMNGFFAACTRKAPQSNVISFVNLTDTPRHSIKLKEMYRDWSGVIPSVDEVELPCRSIWIQKRRSSTE</sequence>
<keyword evidence="1" id="KW-0378">Hydrolase</keyword>
<dbReference type="PANTHER" id="PTHR43053">
    <property type="entry name" value="GLYCOSIDASE FAMILY 31"/>
    <property type="match status" value="1"/>
</dbReference>
<dbReference type="InterPro" id="IPR002252">
    <property type="entry name" value="Glyco_hydro_36"/>
</dbReference>
<dbReference type="Gene3D" id="3.20.20.70">
    <property type="entry name" value="Aldolase class I"/>
    <property type="match status" value="1"/>
</dbReference>
<name>A0A7C1CVC2_9BACT</name>
<evidence type="ECO:0000313" key="3">
    <source>
        <dbReference type="EMBL" id="HDP77918.1"/>
    </source>
</evidence>
<dbReference type="CDD" id="cd14791">
    <property type="entry name" value="GH36"/>
    <property type="match status" value="1"/>
</dbReference>
<evidence type="ECO:0000256" key="2">
    <source>
        <dbReference type="ARBA" id="ARBA00023295"/>
    </source>
</evidence>
<dbReference type="GO" id="GO:0004557">
    <property type="term" value="F:alpha-galactosidase activity"/>
    <property type="evidence" value="ECO:0007669"/>
    <property type="project" value="InterPro"/>
</dbReference>
<protein>
    <submittedName>
        <fullName evidence="3">Alpha-galactosidase</fullName>
    </submittedName>
</protein>
<dbReference type="EMBL" id="DSBT01000188">
    <property type="protein sequence ID" value="HDP77918.1"/>
    <property type="molecule type" value="Genomic_DNA"/>
</dbReference>
<evidence type="ECO:0000256" key="1">
    <source>
        <dbReference type="ARBA" id="ARBA00022801"/>
    </source>
</evidence>
<keyword evidence="2" id="KW-0326">Glycosidase</keyword>
<comment type="caution">
    <text evidence="3">The sequence shown here is derived from an EMBL/GenBank/DDBJ whole genome shotgun (WGS) entry which is preliminary data.</text>
</comment>
<dbReference type="InterPro" id="IPR050985">
    <property type="entry name" value="Alpha-glycosidase_related"/>
</dbReference>
<reference evidence="3" key="1">
    <citation type="journal article" date="2020" name="mSystems">
        <title>Genome- and Community-Level Interaction Insights into Carbon Utilization and Element Cycling Functions of Hydrothermarchaeota in Hydrothermal Sediment.</title>
        <authorList>
            <person name="Zhou Z."/>
            <person name="Liu Y."/>
            <person name="Xu W."/>
            <person name="Pan J."/>
            <person name="Luo Z.H."/>
            <person name="Li M."/>
        </authorList>
    </citation>
    <scope>NUCLEOTIDE SEQUENCE [LARGE SCALE GENOMIC DNA]</scope>
    <source>
        <strain evidence="3">SpSt-1179</strain>
    </source>
</reference>
<dbReference type="GO" id="GO:0016052">
    <property type="term" value="P:carbohydrate catabolic process"/>
    <property type="evidence" value="ECO:0007669"/>
    <property type="project" value="InterPro"/>
</dbReference>